<name>A0A8K0T967_9PEZI</name>
<dbReference type="AlphaFoldDB" id="A0A8K0T967"/>
<evidence type="ECO:0000256" key="1">
    <source>
        <dbReference type="SAM" id="MobiDB-lite"/>
    </source>
</evidence>
<feature type="region of interest" description="Disordered" evidence="1">
    <location>
        <begin position="29"/>
        <end position="61"/>
    </location>
</feature>
<accession>A0A8K0T967</accession>
<proteinExistence type="predicted"/>
<dbReference type="EMBL" id="JAGPXD010000005">
    <property type="protein sequence ID" value="KAH7354416.1"/>
    <property type="molecule type" value="Genomic_DNA"/>
</dbReference>
<evidence type="ECO:0000313" key="3">
    <source>
        <dbReference type="Proteomes" id="UP000813385"/>
    </source>
</evidence>
<keyword evidence="3" id="KW-1185">Reference proteome</keyword>
<sequence>MVYERSGSGKHTCYIISRRCLTANELPEVVSGSQEGTRRSPAAEVAANGPPGPKHARQHDWSCHNSPVEYCHPSPSSSTALLMMRFGQGHDQRPRSMIMKDLSVRPTDLACRYGQVNETDWIHRGATMLRPPERVTDILLGRIISGKLSIFRGLDPKHKLEAASLDPRASSITGSPQLSPLYPGASSANSAVLASSPPRSTGMAHVLGTPAQALIAAQVSAIAH</sequence>
<gene>
    <name evidence="2" type="ORF">B0T11DRAFT_357794</name>
</gene>
<protein>
    <submittedName>
        <fullName evidence="2">Uncharacterized protein</fullName>
    </submittedName>
</protein>
<reference evidence="2" key="1">
    <citation type="journal article" date="2021" name="Nat. Commun.">
        <title>Genetic determinants of endophytism in the Arabidopsis root mycobiome.</title>
        <authorList>
            <person name="Mesny F."/>
            <person name="Miyauchi S."/>
            <person name="Thiergart T."/>
            <person name="Pickel B."/>
            <person name="Atanasova L."/>
            <person name="Karlsson M."/>
            <person name="Huettel B."/>
            <person name="Barry K.W."/>
            <person name="Haridas S."/>
            <person name="Chen C."/>
            <person name="Bauer D."/>
            <person name="Andreopoulos W."/>
            <person name="Pangilinan J."/>
            <person name="LaButti K."/>
            <person name="Riley R."/>
            <person name="Lipzen A."/>
            <person name="Clum A."/>
            <person name="Drula E."/>
            <person name="Henrissat B."/>
            <person name="Kohler A."/>
            <person name="Grigoriev I.V."/>
            <person name="Martin F.M."/>
            <person name="Hacquard S."/>
        </authorList>
    </citation>
    <scope>NUCLEOTIDE SEQUENCE</scope>
    <source>
        <strain evidence="2">MPI-CAGE-AT-0016</strain>
    </source>
</reference>
<dbReference type="Proteomes" id="UP000813385">
    <property type="component" value="Unassembled WGS sequence"/>
</dbReference>
<organism evidence="2 3">
    <name type="scientific">Plectosphaerella cucumerina</name>
    <dbReference type="NCBI Taxonomy" id="40658"/>
    <lineage>
        <taxon>Eukaryota</taxon>
        <taxon>Fungi</taxon>
        <taxon>Dikarya</taxon>
        <taxon>Ascomycota</taxon>
        <taxon>Pezizomycotina</taxon>
        <taxon>Sordariomycetes</taxon>
        <taxon>Hypocreomycetidae</taxon>
        <taxon>Glomerellales</taxon>
        <taxon>Plectosphaerellaceae</taxon>
        <taxon>Plectosphaerella</taxon>
    </lineage>
</organism>
<comment type="caution">
    <text evidence="2">The sequence shown here is derived from an EMBL/GenBank/DDBJ whole genome shotgun (WGS) entry which is preliminary data.</text>
</comment>
<evidence type="ECO:0000313" key="2">
    <source>
        <dbReference type="EMBL" id="KAH7354416.1"/>
    </source>
</evidence>